<dbReference type="PANTHER" id="PTHR42914:SF1">
    <property type="entry name" value="7-CYANO-7-DEAZAGUANINE SYNTHASE"/>
    <property type="match status" value="1"/>
</dbReference>
<keyword evidence="2 11" id="KW-0436">Ligase</keyword>
<dbReference type="Proteomes" id="UP001148313">
    <property type="component" value="Unassembled WGS sequence"/>
</dbReference>
<dbReference type="Gene3D" id="3.40.50.620">
    <property type="entry name" value="HUPs"/>
    <property type="match status" value="1"/>
</dbReference>
<accession>A0ABT4VV82</accession>
<dbReference type="SUPFAM" id="SSF52402">
    <property type="entry name" value="Adenine nucleotide alpha hydrolases-like"/>
    <property type="match status" value="1"/>
</dbReference>
<evidence type="ECO:0000313" key="12">
    <source>
        <dbReference type="Proteomes" id="UP001148313"/>
    </source>
</evidence>
<comment type="caution">
    <text evidence="11">The sequence shown here is derived from an EMBL/GenBank/DDBJ whole genome shotgun (WGS) entry which is preliminary data.</text>
</comment>
<proteinExistence type="inferred from homology"/>
<evidence type="ECO:0000256" key="9">
    <source>
        <dbReference type="ARBA" id="ARBA00039149"/>
    </source>
</evidence>
<dbReference type="EC" id="6.3.4.20" evidence="9"/>
<reference evidence="11" key="1">
    <citation type="submission" date="2022-11" db="EMBL/GenBank/DDBJ databases">
        <title>Hoeflea poritis sp. nov., isolated from scleractinian coral Porites lutea.</title>
        <authorList>
            <person name="Zhang G."/>
            <person name="Wei Q."/>
            <person name="Cai L."/>
        </authorList>
    </citation>
    <scope>NUCLEOTIDE SEQUENCE</scope>
    <source>
        <strain evidence="11">E7-10</strain>
    </source>
</reference>
<evidence type="ECO:0000256" key="3">
    <source>
        <dbReference type="ARBA" id="ARBA00022723"/>
    </source>
</evidence>
<dbReference type="InterPro" id="IPR014729">
    <property type="entry name" value="Rossmann-like_a/b/a_fold"/>
</dbReference>
<evidence type="ECO:0000256" key="10">
    <source>
        <dbReference type="ARBA" id="ARBA00047890"/>
    </source>
</evidence>
<comment type="pathway">
    <text evidence="1">Purine metabolism; 7-cyano-7-deazaguanine biosynthesis.</text>
</comment>
<evidence type="ECO:0000256" key="4">
    <source>
        <dbReference type="ARBA" id="ARBA00022741"/>
    </source>
</evidence>
<evidence type="ECO:0000256" key="2">
    <source>
        <dbReference type="ARBA" id="ARBA00022598"/>
    </source>
</evidence>
<evidence type="ECO:0000256" key="6">
    <source>
        <dbReference type="ARBA" id="ARBA00022833"/>
    </source>
</evidence>
<keyword evidence="3" id="KW-0479">Metal-binding</keyword>
<gene>
    <name evidence="11" type="ORF">OOZ53_24875</name>
</gene>
<comment type="similarity">
    <text evidence="8">Belongs to the QueC family.</text>
</comment>
<evidence type="ECO:0000256" key="1">
    <source>
        <dbReference type="ARBA" id="ARBA00005061"/>
    </source>
</evidence>
<protein>
    <recommendedName>
        <fullName evidence="9">7-cyano-7-deazaguanine synthase</fullName>
        <ecNumber evidence="9">6.3.4.20</ecNumber>
    </recommendedName>
</protein>
<name>A0ABT4VV82_9HYPH</name>
<evidence type="ECO:0000256" key="7">
    <source>
        <dbReference type="ARBA" id="ARBA00022840"/>
    </source>
</evidence>
<comment type="catalytic activity">
    <reaction evidence="10">
        <text>7-carboxy-7-carbaguanine + NH4(+) + 2 ATP = 7-cyano-7-carbaguanine + 2 AMP + 2 diphosphate + 2 H(+)</text>
        <dbReference type="Rhea" id="RHEA:27982"/>
        <dbReference type="ChEBI" id="CHEBI:15378"/>
        <dbReference type="ChEBI" id="CHEBI:28938"/>
        <dbReference type="ChEBI" id="CHEBI:30616"/>
        <dbReference type="ChEBI" id="CHEBI:33019"/>
        <dbReference type="ChEBI" id="CHEBI:45075"/>
        <dbReference type="ChEBI" id="CHEBI:61036"/>
        <dbReference type="ChEBI" id="CHEBI:456215"/>
        <dbReference type="EC" id="6.3.4.20"/>
    </reaction>
</comment>
<keyword evidence="6" id="KW-0862">Zinc</keyword>
<keyword evidence="12" id="KW-1185">Reference proteome</keyword>
<evidence type="ECO:0000256" key="8">
    <source>
        <dbReference type="ARBA" id="ARBA00037993"/>
    </source>
</evidence>
<evidence type="ECO:0000313" key="11">
    <source>
        <dbReference type="EMBL" id="MDA4848614.1"/>
    </source>
</evidence>
<dbReference type="PANTHER" id="PTHR42914">
    <property type="entry name" value="7-CYANO-7-DEAZAGUANINE SYNTHASE"/>
    <property type="match status" value="1"/>
</dbReference>
<dbReference type="RefSeq" id="WP_271092489.1">
    <property type="nucleotide sequence ID" value="NZ_JAPJZH010000026.1"/>
</dbReference>
<dbReference type="InterPro" id="IPR018317">
    <property type="entry name" value="QueC"/>
</dbReference>
<keyword evidence="7" id="KW-0067">ATP-binding</keyword>
<dbReference type="Pfam" id="PF06508">
    <property type="entry name" value="QueC"/>
    <property type="match status" value="1"/>
</dbReference>
<evidence type="ECO:0000256" key="5">
    <source>
        <dbReference type="ARBA" id="ARBA00022785"/>
    </source>
</evidence>
<dbReference type="GO" id="GO:0016874">
    <property type="term" value="F:ligase activity"/>
    <property type="evidence" value="ECO:0007669"/>
    <property type="project" value="UniProtKB-KW"/>
</dbReference>
<sequence>MVEMRVLLFSGGVESACLAAMTKPDLALTIDYGQVCAPGEIRAAKHIASIIGMDHRVIEVSLGHLGAGEMTGFPSDDSEDRVPEHWPFRNQMLLTVAAMALADCDLRELIIGTVLTDSVHNDGTPEFLSAMERLLQTQLSDFKLSAPASTMTTDDLVRSSGVGRDLMGWTFSCHRAEVACGACRGCNKSLELFTRLESGES</sequence>
<organism evidence="11 12">
    <name type="scientific">Hoeflea poritis</name>
    <dbReference type="NCBI Taxonomy" id="2993659"/>
    <lineage>
        <taxon>Bacteria</taxon>
        <taxon>Pseudomonadati</taxon>
        <taxon>Pseudomonadota</taxon>
        <taxon>Alphaproteobacteria</taxon>
        <taxon>Hyphomicrobiales</taxon>
        <taxon>Rhizobiaceae</taxon>
        <taxon>Hoeflea</taxon>
    </lineage>
</organism>
<keyword evidence="5" id="KW-0671">Queuosine biosynthesis</keyword>
<dbReference type="EMBL" id="JAPJZH010000026">
    <property type="protein sequence ID" value="MDA4848614.1"/>
    <property type="molecule type" value="Genomic_DNA"/>
</dbReference>
<keyword evidence="4" id="KW-0547">Nucleotide-binding</keyword>